<dbReference type="PANTHER" id="PTHR42708">
    <property type="entry name" value="ATP/GTP-BINDING PROTEIN-RELATED"/>
    <property type="match status" value="1"/>
</dbReference>
<dbReference type="STRING" id="1901.BB341_11865"/>
<evidence type="ECO:0000256" key="3">
    <source>
        <dbReference type="ARBA" id="ARBA00022801"/>
    </source>
</evidence>
<dbReference type="Pfam" id="PF03029">
    <property type="entry name" value="ATP_bind_1"/>
    <property type="match status" value="1"/>
</dbReference>
<dbReference type="CDD" id="cd00882">
    <property type="entry name" value="Ras_like_GTPase"/>
    <property type="match status" value="1"/>
</dbReference>
<dbReference type="AlphaFoldDB" id="E2Q005"/>
<sequence length="226" mass="25187">MRLQLCPRHPWKATLDDRHRPPAMTRDTRAAPAAEHCPVPPGLTDSALKIAVVGGFGVGKTTMVRSVSEIRPLHTEEVMSRAGRRVDDISRVSTKNATTVAFDFGRITIDDRNILYLFGAPGQERFWFLWERLLSGTLGAVVLVDTRRLTDAWYALDRLEQQGMPFIVAVNDFGGPLHSDEHIRQALALGPEVPLVEFDARDHSSSKFVLIALVEHLHTLALHQKG</sequence>
<accession>E2Q005</accession>
<dbReference type="InterPro" id="IPR052705">
    <property type="entry name" value="Gliding_Motility_GTPase"/>
</dbReference>
<feature type="region of interest" description="Disordered" evidence="5">
    <location>
        <begin position="10"/>
        <end position="36"/>
    </location>
</feature>
<dbReference type="EMBL" id="CM000913">
    <property type="protein sequence ID" value="EFG08424.1"/>
    <property type="molecule type" value="Genomic_DNA"/>
</dbReference>
<evidence type="ECO:0000256" key="2">
    <source>
        <dbReference type="ARBA" id="ARBA00022741"/>
    </source>
</evidence>
<keyword evidence="4" id="KW-0342">GTP-binding</keyword>
<comment type="similarity">
    <text evidence="1">Belongs to the GPN-loop GTPase family.</text>
</comment>
<evidence type="ECO:0000256" key="1">
    <source>
        <dbReference type="ARBA" id="ARBA00005290"/>
    </source>
</evidence>
<keyword evidence="7" id="KW-1185">Reference proteome</keyword>
<dbReference type="KEGG" id="sclf:BB341_11865"/>
<dbReference type="Proteomes" id="UP000002357">
    <property type="component" value="Chromosome"/>
</dbReference>
<dbReference type="Gene3D" id="3.40.50.300">
    <property type="entry name" value="P-loop containing nucleotide triphosphate hydrolases"/>
    <property type="match status" value="1"/>
</dbReference>
<keyword evidence="2" id="KW-0547">Nucleotide-binding</keyword>
<dbReference type="GO" id="GO:0016787">
    <property type="term" value="F:hydrolase activity"/>
    <property type="evidence" value="ECO:0007669"/>
    <property type="project" value="UniProtKB-KW"/>
</dbReference>
<keyword evidence="3" id="KW-0378">Hydrolase</keyword>
<evidence type="ECO:0000256" key="5">
    <source>
        <dbReference type="SAM" id="MobiDB-lite"/>
    </source>
</evidence>
<name>E2Q005_STRCL</name>
<gene>
    <name evidence="6" type="primary">cvnD1</name>
    <name evidence="6" type="ORF">SCLAV_3353</name>
</gene>
<dbReference type="InterPro" id="IPR004130">
    <property type="entry name" value="Gpn"/>
</dbReference>
<dbReference type="GO" id="GO:0005525">
    <property type="term" value="F:GTP binding"/>
    <property type="evidence" value="ECO:0007669"/>
    <property type="project" value="UniProtKB-KW"/>
</dbReference>
<evidence type="ECO:0000313" key="6">
    <source>
        <dbReference type="EMBL" id="EFG08424.1"/>
    </source>
</evidence>
<evidence type="ECO:0000256" key="4">
    <source>
        <dbReference type="ARBA" id="ARBA00023134"/>
    </source>
</evidence>
<dbReference type="eggNOG" id="COG2229">
    <property type="taxonomic scope" value="Bacteria"/>
</dbReference>
<organism evidence="6 7">
    <name type="scientific">Streptomyces clavuligerus</name>
    <dbReference type="NCBI Taxonomy" id="1901"/>
    <lineage>
        <taxon>Bacteria</taxon>
        <taxon>Bacillati</taxon>
        <taxon>Actinomycetota</taxon>
        <taxon>Actinomycetes</taxon>
        <taxon>Kitasatosporales</taxon>
        <taxon>Streptomycetaceae</taxon>
        <taxon>Streptomyces</taxon>
    </lineage>
</organism>
<reference evidence="6 7" key="1">
    <citation type="journal article" date="2010" name="Genome Biol. Evol.">
        <title>The sequence of a 1.8-mb bacterial linear plasmid reveals a rich evolutionary reservoir of secondary metabolic pathways.</title>
        <authorList>
            <person name="Medema M.H."/>
            <person name="Trefzer A."/>
            <person name="Kovalchuk A."/>
            <person name="van den Berg M."/>
            <person name="Mueller U."/>
            <person name="Heijne W."/>
            <person name="Wu L."/>
            <person name="Alam M.T."/>
            <person name="Ronning C.M."/>
            <person name="Nierman W.C."/>
            <person name="Bovenberg R.A.L."/>
            <person name="Breitling R."/>
            <person name="Takano E."/>
        </authorList>
    </citation>
    <scope>NUCLEOTIDE SEQUENCE [LARGE SCALE GENOMIC DNA]</scope>
    <source>
        <strain evidence="7">ATCC 27064 / DSM 738 / JCM 4710 / NBRC 13307 / NCIMB 12785 / NRRL 3585 / VKM Ac-602</strain>
    </source>
</reference>
<proteinExistence type="inferred from homology"/>
<dbReference type="PANTHER" id="PTHR42708:SF1">
    <property type="entry name" value="GLIDING MOTILITY PROTEIN MGLA"/>
    <property type="match status" value="1"/>
</dbReference>
<evidence type="ECO:0000313" key="7">
    <source>
        <dbReference type="Proteomes" id="UP000002357"/>
    </source>
</evidence>
<dbReference type="SUPFAM" id="SSF52540">
    <property type="entry name" value="P-loop containing nucleoside triphosphate hydrolases"/>
    <property type="match status" value="1"/>
</dbReference>
<protein>
    <submittedName>
        <fullName evidence="6">Putative ATP/GTP-binding protein</fullName>
    </submittedName>
</protein>
<dbReference type="InterPro" id="IPR027417">
    <property type="entry name" value="P-loop_NTPase"/>
</dbReference>